<dbReference type="Proteomes" id="UP000325516">
    <property type="component" value="Chromosome"/>
</dbReference>
<proteinExistence type="predicted"/>
<dbReference type="KEGG" id="mlz:F6J85_11045"/>
<accession>A0A5J6L4M3</accession>
<keyword evidence="2" id="KW-1185">Reference proteome</keyword>
<evidence type="ECO:0008006" key="3">
    <source>
        <dbReference type="Google" id="ProtNLM"/>
    </source>
</evidence>
<reference evidence="2" key="1">
    <citation type="submission" date="2019-09" db="EMBL/GenBank/DDBJ databases">
        <title>Mumia zhuanghuii sp. nov. isolated from the intestinal contents of plateau pika (Ochotona curzoniae) in the Qinghai-Tibet plateau of China.</title>
        <authorList>
            <person name="Tian Z."/>
        </authorList>
    </citation>
    <scope>NUCLEOTIDE SEQUENCE [LARGE SCALE GENOMIC DNA]</scope>
    <source>
        <strain evidence="2">L-031</strain>
    </source>
</reference>
<evidence type="ECO:0000313" key="1">
    <source>
        <dbReference type="EMBL" id="QEW03579.1"/>
    </source>
</evidence>
<dbReference type="AlphaFoldDB" id="A0A5J6L4M3"/>
<dbReference type="RefSeq" id="WP_150925013.1">
    <property type="nucleotide sequence ID" value="NZ_CP044232.1"/>
</dbReference>
<evidence type="ECO:0000313" key="2">
    <source>
        <dbReference type="Proteomes" id="UP000325516"/>
    </source>
</evidence>
<protein>
    <recommendedName>
        <fullName evidence="3">Transcriptional regulator, AbiEi antitoxin, Type IV TA system</fullName>
    </recommendedName>
</protein>
<gene>
    <name evidence="1" type="ORF">F6J85_11045</name>
</gene>
<organism evidence="1 2">
    <name type="scientific">Microbacterium lushaniae</name>
    <dbReference type="NCBI Taxonomy" id="2614639"/>
    <lineage>
        <taxon>Bacteria</taxon>
        <taxon>Bacillati</taxon>
        <taxon>Actinomycetota</taxon>
        <taxon>Actinomycetes</taxon>
        <taxon>Micrococcales</taxon>
        <taxon>Microbacteriaceae</taxon>
        <taxon>Microbacterium</taxon>
    </lineage>
</organism>
<name>A0A5J6L4M3_9MICO</name>
<sequence>MTDVIPLLTSPIPLIHARDAPHTTRAVRAGELVPVLRGVYAPAADWARLAPWERHLVRVHALVLLRPDDPACLESAAALHGLPIFGDPGTVHVIASDDATSRLVGGVQTHTTRDAREIGTVGGALLTGLVDTVVDIARVRHPAIALATADAALRRDPSLTVEALVAANESRSSARGRRHARWALHRASALPESPLESIDRAVVEWLGFPEPELQVRIGDDRVDKWWADHAVAGESDGDLKYDGRFGDPLTALRERHRRDARLFRHGVRAVPHWGWSEALAADPLESLLRSAGLRIIRPREHAPLFALQRALTRPR</sequence>
<dbReference type="EMBL" id="CP044232">
    <property type="protein sequence ID" value="QEW03579.1"/>
    <property type="molecule type" value="Genomic_DNA"/>
</dbReference>